<accession>A0A3N5Z9V6</accession>
<dbReference type="Gene3D" id="2.70.70.10">
    <property type="entry name" value="Glucose Permease (Domain IIA)"/>
    <property type="match status" value="1"/>
</dbReference>
<dbReference type="GO" id="GO:0009279">
    <property type="term" value="C:cell outer membrane"/>
    <property type="evidence" value="ECO:0007669"/>
    <property type="project" value="TreeGrafter"/>
</dbReference>
<dbReference type="PANTHER" id="PTHR21666">
    <property type="entry name" value="PEPTIDASE-RELATED"/>
    <property type="match status" value="1"/>
</dbReference>
<dbReference type="Gene3D" id="3.10.350.10">
    <property type="entry name" value="LysM domain"/>
    <property type="match status" value="1"/>
</dbReference>
<dbReference type="PANTHER" id="PTHR21666:SF263">
    <property type="entry name" value="MUREIN HYDROLASE ACTIVATOR NLPD"/>
    <property type="match status" value="1"/>
</dbReference>
<dbReference type="CDD" id="cd00118">
    <property type="entry name" value="LysM"/>
    <property type="match status" value="1"/>
</dbReference>
<sequence>MVKHWLLALATVLIVSGCSSRKAPAPLSILNSQPEHIPSAFDVETYEVVAGDTLFAVAWYSGNDYRDLAKWNNIYPPYTLSIGQKLQLRPPEAQTVAKNPSGRTSEKSHKTPVASSKKQAYGGNQEVVNKRTSVPNDAATTTPKIGEFPARVAKWTWPAQGKVIERFKAKGDVNKGIDIQASKGSPIVAAAAGRVVYTGSALRGYGNLIIIKHTDTFLSAYAHNDRILVNEREWVAAGQQIATMGNSGTNLVKLHFEVRYRGKSLDPMRYLPSQQ</sequence>
<dbReference type="PROSITE" id="PS51257">
    <property type="entry name" value="PROKAR_LIPOPROTEIN"/>
    <property type="match status" value="1"/>
</dbReference>
<protein>
    <submittedName>
        <fullName evidence="4">LysM peptidoglycan-binding domain-containing protein</fullName>
    </submittedName>
</protein>
<dbReference type="InterPro" id="IPR036779">
    <property type="entry name" value="LysM_dom_sf"/>
</dbReference>
<dbReference type="Proteomes" id="UP000275281">
    <property type="component" value="Unassembled WGS sequence"/>
</dbReference>
<dbReference type="GO" id="GO:0032153">
    <property type="term" value="C:cell division site"/>
    <property type="evidence" value="ECO:0007669"/>
    <property type="project" value="TreeGrafter"/>
</dbReference>
<dbReference type="SMART" id="SM00257">
    <property type="entry name" value="LysM"/>
    <property type="match status" value="1"/>
</dbReference>
<name>A0A3N5Z9V6_9ALTE</name>
<evidence type="ECO:0000256" key="2">
    <source>
        <dbReference type="SAM" id="MobiDB-lite"/>
    </source>
</evidence>
<dbReference type="InterPro" id="IPR018392">
    <property type="entry name" value="LysM"/>
</dbReference>
<feature type="domain" description="LysM" evidence="3">
    <location>
        <begin position="44"/>
        <end position="88"/>
    </location>
</feature>
<dbReference type="GO" id="GO:0004222">
    <property type="term" value="F:metalloendopeptidase activity"/>
    <property type="evidence" value="ECO:0007669"/>
    <property type="project" value="TreeGrafter"/>
</dbReference>
<dbReference type="CDD" id="cd12797">
    <property type="entry name" value="M23_peptidase"/>
    <property type="match status" value="1"/>
</dbReference>
<gene>
    <name evidence="4" type="ORF">DRW07_14705</name>
</gene>
<dbReference type="EMBL" id="RPOK01000004">
    <property type="protein sequence ID" value="RPJ66128.1"/>
    <property type="molecule type" value="Genomic_DNA"/>
</dbReference>
<dbReference type="Pfam" id="PF01476">
    <property type="entry name" value="LysM"/>
    <property type="match status" value="1"/>
</dbReference>
<comment type="caution">
    <text evidence="4">The sequence shown here is derived from an EMBL/GenBank/DDBJ whole genome shotgun (WGS) entry which is preliminary data.</text>
</comment>
<evidence type="ECO:0000313" key="5">
    <source>
        <dbReference type="Proteomes" id="UP000275281"/>
    </source>
</evidence>
<evidence type="ECO:0000313" key="4">
    <source>
        <dbReference type="EMBL" id="RPJ66128.1"/>
    </source>
</evidence>
<dbReference type="InterPro" id="IPR016047">
    <property type="entry name" value="M23ase_b-sheet_dom"/>
</dbReference>
<dbReference type="SUPFAM" id="SSF51261">
    <property type="entry name" value="Duplicated hybrid motif"/>
    <property type="match status" value="1"/>
</dbReference>
<dbReference type="Pfam" id="PF01551">
    <property type="entry name" value="Peptidase_M23"/>
    <property type="match status" value="1"/>
</dbReference>
<dbReference type="InterPro" id="IPR050570">
    <property type="entry name" value="Cell_wall_metabolism_enzyme"/>
</dbReference>
<dbReference type="OrthoDB" id="9795421at2"/>
<reference evidence="4 5" key="1">
    <citation type="submission" date="2018-11" db="EMBL/GenBank/DDBJ databases">
        <authorList>
            <person name="Ye M.-Q."/>
            <person name="Du Z.-J."/>
        </authorList>
    </citation>
    <scope>NUCLEOTIDE SEQUENCE [LARGE SCALE GENOMIC DNA]</scope>
    <source>
        <strain evidence="4 5">U0105</strain>
    </source>
</reference>
<dbReference type="AlphaFoldDB" id="A0A3N5Z9V6"/>
<proteinExistence type="inferred from homology"/>
<feature type="region of interest" description="Disordered" evidence="2">
    <location>
        <begin position="89"/>
        <end position="122"/>
    </location>
</feature>
<organism evidence="4 5">
    <name type="scientific">Alteromonas sediminis</name>
    <dbReference type="NCBI Taxonomy" id="2259342"/>
    <lineage>
        <taxon>Bacteria</taxon>
        <taxon>Pseudomonadati</taxon>
        <taxon>Pseudomonadota</taxon>
        <taxon>Gammaproteobacteria</taxon>
        <taxon>Alteromonadales</taxon>
        <taxon>Alteromonadaceae</taxon>
        <taxon>Alteromonas/Salinimonas group</taxon>
        <taxon>Alteromonas</taxon>
    </lineage>
</organism>
<evidence type="ECO:0000259" key="3">
    <source>
        <dbReference type="PROSITE" id="PS51782"/>
    </source>
</evidence>
<evidence type="ECO:0000256" key="1">
    <source>
        <dbReference type="ARBA" id="ARBA00038420"/>
    </source>
</evidence>
<dbReference type="PROSITE" id="PS51782">
    <property type="entry name" value="LYSM"/>
    <property type="match status" value="1"/>
</dbReference>
<comment type="similarity">
    <text evidence="1">Belongs to the E.coli NlpD/Haemophilus LppB family.</text>
</comment>
<dbReference type="InterPro" id="IPR011055">
    <property type="entry name" value="Dup_hybrid_motif"/>
</dbReference>
<keyword evidence="5" id="KW-1185">Reference proteome</keyword>